<protein>
    <submittedName>
        <fullName evidence="1">Uncharacterized protein</fullName>
    </submittedName>
</protein>
<reference evidence="1 2" key="1">
    <citation type="submission" date="2018-03" db="EMBL/GenBank/DDBJ databases">
        <authorList>
            <person name="Gully D."/>
        </authorList>
    </citation>
    <scope>NUCLEOTIDE SEQUENCE [LARGE SCALE GENOMIC DNA]</scope>
    <source>
        <strain evidence="1">ORS3257</strain>
    </source>
</reference>
<dbReference type="KEGG" id="bvz:BRAD3257_3886"/>
<accession>A0A2U3Q0G9</accession>
<organism evidence="1 2">
    <name type="scientific">Bradyrhizobium vignae</name>
    <dbReference type="NCBI Taxonomy" id="1549949"/>
    <lineage>
        <taxon>Bacteria</taxon>
        <taxon>Pseudomonadati</taxon>
        <taxon>Pseudomonadota</taxon>
        <taxon>Alphaproteobacteria</taxon>
        <taxon>Hyphomicrobiales</taxon>
        <taxon>Nitrobacteraceae</taxon>
        <taxon>Bradyrhizobium</taxon>
    </lineage>
</organism>
<dbReference type="AlphaFoldDB" id="A0A2U3Q0G9"/>
<dbReference type="Proteomes" id="UP000246085">
    <property type="component" value="Chromosome BRAD3257"/>
</dbReference>
<proteinExistence type="predicted"/>
<gene>
    <name evidence="1" type="ORF">BRAD3257_3886</name>
</gene>
<sequence length="125" mass="11005">MGMPIYSLSAAGAAADAGGGASGTGAAAGARAAFGAGGFFAAGAAACAEVAAGARGAAAAFAAGVAWRVAAGDGSGFMMLTGGVDEALGNSALVGLPVGTDGGIPASAAVTGIAVAAAGVFQVGA</sequence>
<evidence type="ECO:0000313" key="2">
    <source>
        <dbReference type="Proteomes" id="UP000246085"/>
    </source>
</evidence>
<evidence type="ECO:0000313" key="1">
    <source>
        <dbReference type="EMBL" id="SPP94900.1"/>
    </source>
</evidence>
<name>A0A2U3Q0G9_9BRAD</name>
<dbReference type="EMBL" id="LS398110">
    <property type="protein sequence ID" value="SPP94900.1"/>
    <property type="molecule type" value="Genomic_DNA"/>
</dbReference>